<dbReference type="Pfam" id="PF00954">
    <property type="entry name" value="S_locus_glycop"/>
    <property type="match status" value="1"/>
</dbReference>
<dbReference type="AlphaFoldDB" id="A0A8X7XUJ9"/>
<keyword evidence="8" id="KW-0430">Lectin</keyword>
<dbReference type="PROSITE" id="PS50948">
    <property type="entry name" value="PAN"/>
    <property type="match status" value="1"/>
</dbReference>
<sequence length="785" mass="88975">MMDVKQRRRIQTAHITISATKMVSSIFSSFTLFLFLSSWMCSAGDNTTLPTTPLRDGNTLVSSGERFELGFFTPYGRNDGKKYLGIWYYRYNPQTVVWVANRENPLDNSRGVFSLGQDGNLQVMDGNRTSYWSARIESTSSSFSLKLMDSGNLVLIQEAANGSAILWQSFDYPTDTFLPGMKINKNFMLTSWKSPSDPAPGDFKFQLDERENQYIIMKNGSIPYWKSGVSGSFVRSDERLWLVSNLLMNSSRKPSRPLGNTTTNGITYNKINPTAVNYKNAKLVMNFDGQIQFFLWRNATWSLSWLEPSDRCSVFDACGTFGSCNSQNRIPCKCLPGFQPRSPDNWKLGNFSEGCERMSPLCSNDVAPSFLELKSMKAGKPDAEPDYSDEHDCMIKCHSNCHCQAYSYHKAERGDNNFTCWTWFKDLNNIQEQYDRGRDLNVRVPLSAIALEKRKCAICGTTIIPYPLSTGPNCGDQMYFRFQCDDSISQLMFEAPDGAHYRVTGIDEELQKFSIDVGDADCTAIESMGNYMQHHNQSWPFHVIGRCDANRSNIILGSSFEGTRFDEVEIGWAKPSEPLCNSLDECNDWQHSTCSSATNGMKRCLCSKSFWWDPKTVSCIPASTKKRRSLYLVLLGVIAASVIILCASFFLYNLRRSTKFTGRENRENNQGNAAFHLNDTERRSRDLIYADHYTVDDKKGIDFILTCCVLIFVQGKLPGGQEIAIKRLSYGSGQGLEEFKNEITLIVKLQHRNLVRLLGYCAEGCEKMLLYEYMPNKSLDVFLFG</sequence>
<dbReference type="FunFam" id="3.30.200.20:FF:000924">
    <property type="entry name" value="Uncharacterized protein"/>
    <property type="match status" value="1"/>
</dbReference>
<keyword evidence="11 19" id="KW-0067">ATP-binding</keyword>
<evidence type="ECO:0000256" key="7">
    <source>
        <dbReference type="ARBA" id="ARBA00022729"/>
    </source>
</evidence>
<keyword evidence="24" id="KW-1185">Reference proteome</keyword>
<comment type="similarity">
    <text evidence="19">Belongs to the protein kinase superfamily. Ser/Thr protein kinase family.</text>
</comment>
<dbReference type="EMBL" id="JAAWWB010000038">
    <property type="protein sequence ID" value="KAG6738105.1"/>
    <property type="molecule type" value="Genomic_DNA"/>
</dbReference>
<keyword evidence="14" id="KW-1015">Disulfide bond</keyword>
<evidence type="ECO:0000256" key="4">
    <source>
        <dbReference type="ARBA" id="ARBA00022553"/>
    </source>
</evidence>
<evidence type="ECO:0000256" key="15">
    <source>
        <dbReference type="ARBA" id="ARBA00023170"/>
    </source>
</evidence>
<dbReference type="InterPro" id="IPR001480">
    <property type="entry name" value="Bulb-type_lectin_dom"/>
</dbReference>
<dbReference type="CDD" id="cd01098">
    <property type="entry name" value="PAN_AP_plant"/>
    <property type="match status" value="1"/>
</dbReference>
<comment type="catalytic activity">
    <reaction evidence="17 19">
        <text>L-threonyl-[protein] + ATP = O-phospho-L-threonyl-[protein] + ADP + H(+)</text>
        <dbReference type="Rhea" id="RHEA:46608"/>
        <dbReference type="Rhea" id="RHEA-COMP:11060"/>
        <dbReference type="Rhea" id="RHEA-COMP:11605"/>
        <dbReference type="ChEBI" id="CHEBI:15378"/>
        <dbReference type="ChEBI" id="CHEBI:30013"/>
        <dbReference type="ChEBI" id="CHEBI:30616"/>
        <dbReference type="ChEBI" id="CHEBI:61977"/>
        <dbReference type="ChEBI" id="CHEBI:456216"/>
        <dbReference type="EC" id="2.7.11.1"/>
    </reaction>
</comment>
<comment type="subcellular location">
    <subcellularLocation>
        <location evidence="1">Cell membrane</location>
        <topology evidence="1">Single-pass type I membrane protein</topology>
    </subcellularLocation>
</comment>
<dbReference type="GO" id="GO:0048544">
    <property type="term" value="P:recognition of pollen"/>
    <property type="evidence" value="ECO:0007669"/>
    <property type="project" value="InterPro"/>
</dbReference>
<evidence type="ECO:0000313" key="24">
    <source>
        <dbReference type="Proteomes" id="UP000886885"/>
    </source>
</evidence>
<proteinExistence type="inferred from homology"/>
<feature type="domain" description="Bulb-type lectin" evidence="21">
    <location>
        <begin position="45"/>
        <end position="168"/>
    </location>
</feature>
<keyword evidence="2" id="KW-1003">Cell membrane</keyword>
<dbReference type="GO" id="GO:0005886">
    <property type="term" value="C:plasma membrane"/>
    <property type="evidence" value="ECO:0007669"/>
    <property type="project" value="UniProtKB-SubCell"/>
</dbReference>
<evidence type="ECO:0000256" key="6">
    <source>
        <dbReference type="ARBA" id="ARBA00022692"/>
    </source>
</evidence>
<evidence type="ECO:0000259" key="21">
    <source>
        <dbReference type="PROSITE" id="PS50927"/>
    </source>
</evidence>
<evidence type="ECO:0000256" key="1">
    <source>
        <dbReference type="ARBA" id="ARBA00004251"/>
    </source>
</evidence>
<dbReference type="GO" id="GO:0004674">
    <property type="term" value="F:protein serine/threonine kinase activity"/>
    <property type="evidence" value="ECO:0007669"/>
    <property type="project" value="UniProtKB-KW"/>
</dbReference>
<evidence type="ECO:0000256" key="11">
    <source>
        <dbReference type="ARBA" id="ARBA00022840"/>
    </source>
</evidence>
<name>A0A8X7XUJ9_POPTO</name>
<dbReference type="EC" id="2.7.11.1" evidence="19"/>
<dbReference type="Pfam" id="PF07714">
    <property type="entry name" value="PK_Tyr_Ser-Thr"/>
    <property type="match status" value="1"/>
</dbReference>
<dbReference type="PANTHER" id="PTHR32444:SF235">
    <property type="entry name" value="OS01G0783900 PROTEIN"/>
    <property type="match status" value="1"/>
</dbReference>
<reference evidence="23" key="1">
    <citation type="journal article" date="2020" name="bioRxiv">
        <title>Hybrid origin of Populus tomentosa Carr. identified through genome sequencing and phylogenomic analysis.</title>
        <authorList>
            <person name="An X."/>
            <person name="Gao K."/>
            <person name="Chen Z."/>
            <person name="Li J."/>
            <person name="Yang X."/>
            <person name="Yang X."/>
            <person name="Zhou J."/>
            <person name="Guo T."/>
            <person name="Zhao T."/>
            <person name="Huang S."/>
            <person name="Miao D."/>
            <person name="Khan W.U."/>
            <person name="Rao P."/>
            <person name="Ye M."/>
            <person name="Lei B."/>
            <person name="Liao W."/>
            <person name="Wang J."/>
            <person name="Ji L."/>
            <person name="Li Y."/>
            <person name="Guo B."/>
            <person name="Mustafa N.S."/>
            <person name="Li S."/>
            <person name="Yun Q."/>
            <person name="Keller S.R."/>
            <person name="Mao J."/>
            <person name="Zhang R."/>
            <person name="Strauss S.H."/>
        </authorList>
    </citation>
    <scope>NUCLEOTIDE SEQUENCE</scope>
    <source>
        <strain evidence="23">GM15</strain>
        <tissue evidence="23">Leaf</tissue>
    </source>
</reference>
<evidence type="ECO:0000256" key="13">
    <source>
        <dbReference type="ARBA" id="ARBA00023136"/>
    </source>
</evidence>
<comment type="catalytic activity">
    <reaction evidence="18 19">
        <text>L-seryl-[protein] + ATP = O-phospho-L-seryl-[protein] + ADP + H(+)</text>
        <dbReference type="Rhea" id="RHEA:17989"/>
        <dbReference type="Rhea" id="RHEA-COMP:9863"/>
        <dbReference type="Rhea" id="RHEA-COMP:11604"/>
        <dbReference type="ChEBI" id="CHEBI:15378"/>
        <dbReference type="ChEBI" id="CHEBI:29999"/>
        <dbReference type="ChEBI" id="CHEBI:30616"/>
        <dbReference type="ChEBI" id="CHEBI:83421"/>
        <dbReference type="ChEBI" id="CHEBI:456216"/>
        <dbReference type="EC" id="2.7.11.1"/>
    </reaction>
</comment>
<dbReference type="PROSITE" id="PS50927">
    <property type="entry name" value="BULB_LECTIN"/>
    <property type="match status" value="1"/>
</dbReference>
<accession>A0A8X7XUJ9</accession>
<protein>
    <recommendedName>
        <fullName evidence="19">Receptor-like serine/threonine-protein kinase</fullName>
        <ecNumber evidence="19">2.7.11.1</ecNumber>
    </recommendedName>
</protein>
<evidence type="ECO:0000256" key="8">
    <source>
        <dbReference type="ARBA" id="ARBA00022734"/>
    </source>
</evidence>
<evidence type="ECO:0000259" key="22">
    <source>
        <dbReference type="PROSITE" id="PS50948"/>
    </source>
</evidence>
<keyword evidence="5 19" id="KW-0808">Transferase</keyword>
<organism evidence="23 24">
    <name type="scientific">Populus tomentosa</name>
    <name type="common">Chinese white poplar</name>
    <dbReference type="NCBI Taxonomy" id="118781"/>
    <lineage>
        <taxon>Eukaryota</taxon>
        <taxon>Viridiplantae</taxon>
        <taxon>Streptophyta</taxon>
        <taxon>Embryophyta</taxon>
        <taxon>Tracheophyta</taxon>
        <taxon>Spermatophyta</taxon>
        <taxon>Magnoliopsida</taxon>
        <taxon>eudicotyledons</taxon>
        <taxon>Gunneridae</taxon>
        <taxon>Pentapetalae</taxon>
        <taxon>rosids</taxon>
        <taxon>fabids</taxon>
        <taxon>Malpighiales</taxon>
        <taxon>Salicaceae</taxon>
        <taxon>Saliceae</taxon>
        <taxon>Populus</taxon>
    </lineage>
</organism>
<evidence type="ECO:0000256" key="18">
    <source>
        <dbReference type="ARBA" id="ARBA00048679"/>
    </source>
</evidence>
<evidence type="ECO:0000256" key="16">
    <source>
        <dbReference type="ARBA" id="ARBA00023180"/>
    </source>
</evidence>
<dbReference type="GO" id="GO:0005524">
    <property type="term" value="F:ATP binding"/>
    <property type="evidence" value="ECO:0007669"/>
    <property type="project" value="UniProtKB-KW"/>
</dbReference>
<keyword evidence="9 19" id="KW-0547">Nucleotide-binding</keyword>
<dbReference type="SMART" id="SM00473">
    <property type="entry name" value="PAN_AP"/>
    <property type="match status" value="1"/>
</dbReference>
<comment type="caution">
    <text evidence="23">The sequence shown here is derived from an EMBL/GenBank/DDBJ whole genome shotgun (WGS) entry which is preliminary data.</text>
</comment>
<keyword evidence="12 20" id="KW-1133">Transmembrane helix</keyword>
<evidence type="ECO:0000256" key="10">
    <source>
        <dbReference type="ARBA" id="ARBA00022777"/>
    </source>
</evidence>
<keyword evidence="4" id="KW-0597">Phosphoprotein</keyword>
<keyword evidence="3 19" id="KW-0723">Serine/threonine-protein kinase</keyword>
<dbReference type="InterPro" id="IPR003609">
    <property type="entry name" value="Pan_app"/>
</dbReference>
<evidence type="ECO:0000256" key="19">
    <source>
        <dbReference type="PIRNR" id="PIRNR000641"/>
    </source>
</evidence>
<evidence type="ECO:0000256" key="9">
    <source>
        <dbReference type="ARBA" id="ARBA00022741"/>
    </source>
</evidence>
<keyword evidence="13 20" id="KW-0472">Membrane</keyword>
<feature type="domain" description="Apple" evidence="22">
    <location>
        <begin position="362"/>
        <end position="445"/>
    </location>
</feature>
<dbReference type="PIRSF" id="PIRSF000641">
    <property type="entry name" value="SRK"/>
    <property type="match status" value="1"/>
</dbReference>
<gene>
    <name evidence="23" type="ORF">POTOM_059664</name>
</gene>
<dbReference type="InterPro" id="IPR001245">
    <property type="entry name" value="Ser-Thr/Tyr_kinase_cat_dom"/>
</dbReference>
<dbReference type="InterPro" id="IPR000858">
    <property type="entry name" value="S_locus_glycoprot_dom"/>
</dbReference>
<feature type="transmembrane region" description="Helical" evidence="20">
    <location>
        <begin position="630"/>
        <end position="654"/>
    </location>
</feature>
<dbReference type="OrthoDB" id="1741851at2759"/>
<keyword evidence="6 20" id="KW-0812">Transmembrane</keyword>
<dbReference type="Proteomes" id="UP000886885">
    <property type="component" value="Chromosome 19D"/>
</dbReference>
<evidence type="ECO:0000256" key="5">
    <source>
        <dbReference type="ARBA" id="ARBA00022679"/>
    </source>
</evidence>
<dbReference type="InterPro" id="IPR024171">
    <property type="entry name" value="SRK-like_kinase"/>
</dbReference>
<dbReference type="Pfam" id="PF08276">
    <property type="entry name" value="PAN_2"/>
    <property type="match status" value="1"/>
</dbReference>
<dbReference type="FunFam" id="2.90.10.10:FF:000009">
    <property type="entry name" value="Receptor-like serine/threonine-protein kinase SD1-8"/>
    <property type="match status" value="1"/>
</dbReference>
<keyword evidence="16" id="KW-0325">Glycoprotein</keyword>
<evidence type="ECO:0000256" key="20">
    <source>
        <dbReference type="SAM" id="Phobius"/>
    </source>
</evidence>
<keyword evidence="10 19" id="KW-0418">Kinase</keyword>
<dbReference type="PANTHER" id="PTHR32444">
    <property type="entry name" value="BULB-TYPE LECTIN DOMAIN-CONTAINING PROTEIN"/>
    <property type="match status" value="1"/>
</dbReference>
<dbReference type="GO" id="GO:0030246">
    <property type="term" value="F:carbohydrate binding"/>
    <property type="evidence" value="ECO:0007669"/>
    <property type="project" value="UniProtKB-KW"/>
</dbReference>
<dbReference type="SMART" id="SM00108">
    <property type="entry name" value="B_lectin"/>
    <property type="match status" value="1"/>
</dbReference>
<dbReference type="CDD" id="cd00028">
    <property type="entry name" value="B_lectin"/>
    <property type="match status" value="1"/>
</dbReference>
<keyword evidence="15" id="KW-0675">Receptor</keyword>
<evidence type="ECO:0000256" key="12">
    <source>
        <dbReference type="ARBA" id="ARBA00022989"/>
    </source>
</evidence>
<keyword evidence="7" id="KW-0732">Signal</keyword>
<dbReference type="Pfam" id="PF01453">
    <property type="entry name" value="B_lectin"/>
    <property type="match status" value="1"/>
</dbReference>
<evidence type="ECO:0000256" key="3">
    <source>
        <dbReference type="ARBA" id="ARBA00022527"/>
    </source>
</evidence>
<evidence type="ECO:0000256" key="14">
    <source>
        <dbReference type="ARBA" id="ARBA00023157"/>
    </source>
</evidence>
<evidence type="ECO:0000256" key="17">
    <source>
        <dbReference type="ARBA" id="ARBA00047899"/>
    </source>
</evidence>
<evidence type="ECO:0000256" key="2">
    <source>
        <dbReference type="ARBA" id="ARBA00022475"/>
    </source>
</evidence>
<evidence type="ECO:0000313" key="23">
    <source>
        <dbReference type="EMBL" id="KAG6738105.1"/>
    </source>
</evidence>